<evidence type="ECO:0000313" key="1">
    <source>
        <dbReference type="EMBL" id="MPM00179.1"/>
    </source>
</evidence>
<protein>
    <submittedName>
        <fullName evidence="1">Uncharacterized protein</fullName>
    </submittedName>
</protein>
<dbReference type="AlphaFoldDB" id="A0A644W9C1"/>
<reference evidence="1" key="1">
    <citation type="submission" date="2019-08" db="EMBL/GenBank/DDBJ databases">
        <authorList>
            <person name="Kucharzyk K."/>
            <person name="Murdoch R.W."/>
            <person name="Higgins S."/>
            <person name="Loffler F."/>
        </authorList>
    </citation>
    <scope>NUCLEOTIDE SEQUENCE</scope>
</reference>
<gene>
    <name evidence="1" type="ORF">SDC9_46402</name>
</gene>
<name>A0A644W9C1_9ZZZZ</name>
<proteinExistence type="predicted"/>
<sequence length="135" mass="14887">MQLHPFGQPHHRLALQNEGMDLRRGELRRIVCQRGRDPSGRDAAADDALAFVGLQAVDSGFILRQLLPDRQQETRHDVQRGFGELRHLSQFRSPCGGEGRAVGFEPVGVLHHAGRDSAGLRWPDQPQAGLDGAVI</sequence>
<organism evidence="1">
    <name type="scientific">bioreactor metagenome</name>
    <dbReference type="NCBI Taxonomy" id="1076179"/>
    <lineage>
        <taxon>unclassified sequences</taxon>
        <taxon>metagenomes</taxon>
        <taxon>ecological metagenomes</taxon>
    </lineage>
</organism>
<accession>A0A644W9C1</accession>
<dbReference type="EMBL" id="VSSQ01000712">
    <property type="protein sequence ID" value="MPM00179.1"/>
    <property type="molecule type" value="Genomic_DNA"/>
</dbReference>
<comment type="caution">
    <text evidence="1">The sequence shown here is derived from an EMBL/GenBank/DDBJ whole genome shotgun (WGS) entry which is preliminary data.</text>
</comment>